<dbReference type="InterPro" id="IPR050109">
    <property type="entry name" value="HTH-type_TetR-like_transc_reg"/>
</dbReference>
<dbReference type="InterPro" id="IPR009057">
    <property type="entry name" value="Homeodomain-like_sf"/>
</dbReference>
<evidence type="ECO:0000256" key="4">
    <source>
        <dbReference type="PROSITE-ProRule" id="PRU00335"/>
    </source>
</evidence>
<organism evidence="6 7">
    <name type="scientific">Jiangella alba</name>
    <dbReference type="NCBI Taxonomy" id="561176"/>
    <lineage>
        <taxon>Bacteria</taxon>
        <taxon>Bacillati</taxon>
        <taxon>Actinomycetota</taxon>
        <taxon>Actinomycetes</taxon>
        <taxon>Jiangellales</taxon>
        <taxon>Jiangellaceae</taxon>
        <taxon>Jiangella</taxon>
    </lineage>
</organism>
<protein>
    <submittedName>
        <fullName evidence="6">DNA-binding transcriptional regulator, AcrR family</fullName>
    </submittedName>
</protein>
<dbReference type="RefSeq" id="WP_069109312.1">
    <property type="nucleotide sequence ID" value="NZ_FNUC01000004.1"/>
</dbReference>
<dbReference type="GO" id="GO:0003700">
    <property type="term" value="F:DNA-binding transcription factor activity"/>
    <property type="evidence" value="ECO:0007669"/>
    <property type="project" value="TreeGrafter"/>
</dbReference>
<dbReference type="PRINTS" id="PR00455">
    <property type="entry name" value="HTHTETR"/>
</dbReference>
<keyword evidence="7" id="KW-1185">Reference proteome</keyword>
<dbReference type="OrthoDB" id="3186364at2"/>
<sequence length="192" mass="21711">MLDRDPRSTRTRIQNVALELFAEQGYDKTSLRELSERLGMTKSSLYYYFKSKDDIVQSLVDDLLTAVDEVVDWSRGQQPTAESRRELIERYAKAIRGQGTPLLRFLMENQPALRMHACGDALSRRMRVLLDFVVDPHDPLPVQLCGRMAFFALHGAPMIMTDAEATTDEIFDAACAVALSMLPDDDGERPLV</sequence>
<dbReference type="PANTHER" id="PTHR30055">
    <property type="entry name" value="HTH-TYPE TRANSCRIPTIONAL REGULATOR RUTR"/>
    <property type="match status" value="1"/>
</dbReference>
<keyword evidence="3" id="KW-0804">Transcription</keyword>
<evidence type="ECO:0000256" key="3">
    <source>
        <dbReference type="ARBA" id="ARBA00023163"/>
    </source>
</evidence>
<dbReference type="SUPFAM" id="SSF46689">
    <property type="entry name" value="Homeodomain-like"/>
    <property type="match status" value="1"/>
</dbReference>
<dbReference type="EMBL" id="FNUC01000004">
    <property type="protein sequence ID" value="SEF15036.1"/>
    <property type="molecule type" value="Genomic_DNA"/>
</dbReference>
<dbReference type="STRING" id="561176.SAMN04488561_4821"/>
<dbReference type="Pfam" id="PF00440">
    <property type="entry name" value="TetR_N"/>
    <property type="match status" value="1"/>
</dbReference>
<proteinExistence type="predicted"/>
<dbReference type="InterPro" id="IPR001647">
    <property type="entry name" value="HTH_TetR"/>
</dbReference>
<dbReference type="Proteomes" id="UP000181980">
    <property type="component" value="Unassembled WGS sequence"/>
</dbReference>
<dbReference type="AlphaFoldDB" id="A0A1H5PMP4"/>
<accession>A0A1H5PMP4</accession>
<feature type="domain" description="HTH tetR-type" evidence="5">
    <location>
        <begin position="7"/>
        <end position="67"/>
    </location>
</feature>
<evidence type="ECO:0000256" key="2">
    <source>
        <dbReference type="ARBA" id="ARBA00023125"/>
    </source>
</evidence>
<gene>
    <name evidence="6" type="ORF">SAMN04488561_4821</name>
</gene>
<name>A0A1H5PMP4_9ACTN</name>
<keyword evidence="1" id="KW-0805">Transcription regulation</keyword>
<dbReference type="Gene3D" id="1.10.357.10">
    <property type="entry name" value="Tetracycline Repressor, domain 2"/>
    <property type="match status" value="1"/>
</dbReference>
<evidence type="ECO:0000313" key="6">
    <source>
        <dbReference type="EMBL" id="SEF15036.1"/>
    </source>
</evidence>
<keyword evidence="2 4" id="KW-0238">DNA-binding</keyword>
<dbReference type="PANTHER" id="PTHR30055:SF234">
    <property type="entry name" value="HTH-TYPE TRANSCRIPTIONAL REGULATOR BETI"/>
    <property type="match status" value="1"/>
</dbReference>
<dbReference type="GO" id="GO:0000976">
    <property type="term" value="F:transcription cis-regulatory region binding"/>
    <property type="evidence" value="ECO:0007669"/>
    <property type="project" value="TreeGrafter"/>
</dbReference>
<evidence type="ECO:0000313" key="7">
    <source>
        <dbReference type="Proteomes" id="UP000181980"/>
    </source>
</evidence>
<reference evidence="7" key="1">
    <citation type="submission" date="2016-10" db="EMBL/GenBank/DDBJ databases">
        <authorList>
            <person name="Varghese N."/>
            <person name="Submissions S."/>
        </authorList>
    </citation>
    <scope>NUCLEOTIDE SEQUENCE [LARGE SCALE GENOMIC DNA]</scope>
    <source>
        <strain evidence="7">DSM 45237</strain>
    </source>
</reference>
<dbReference type="PROSITE" id="PS50977">
    <property type="entry name" value="HTH_TETR_2"/>
    <property type="match status" value="1"/>
</dbReference>
<evidence type="ECO:0000259" key="5">
    <source>
        <dbReference type="PROSITE" id="PS50977"/>
    </source>
</evidence>
<feature type="DNA-binding region" description="H-T-H motif" evidence="4">
    <location>
        <begin position="30"/>
        <end position="49"/>
    </location>
</feature>
<evidence type="ECO:0000256" key="1">
    <source>
        <dbReference type="ARBA" id="ARBA00023015"/>
    </source>
</evidence>